<gene>
    <name evidence="1" type="ORF">IscW_ISCW001999</name>
</gene>
<sequence>MSSIPVVFWAVRRHGKWHCFALRARGMSSFLRRCHIHEENKLTSPTDACQICQWLCALLPTK</sequence>
<keyword evidence="3" id="KW-1185">Reference proteome</keyword>
<dbReference type="EMBL" id="DS673289">
    <property type="protein sequence ID" value="EEC03736.1"/>
    <property type="molecule type" value="Genomic_DNA"/>
</dbReference>
<dbReference type="Proteomes" id="UP000001555">
    <property type="component" value="Unassembled WGS sequence"/>
</dbReference>
<protein>
    <submittedName>
        <fullName evidence="1 2">Uncharacterized protein</fullName>
    </submittedName>
</protein>
<dbReference type="HOGENOM" id="CLU_2906567_0_0_1"/>
<dbReference type="VEuPathDB" id="VectorBase:ISCI001999"/>
<dbReference type="EnsemblMetazoa" id="ISCW001999-RA">
    <property type="protein sequence ID" value="ISCW001999-PA"/>
    <property type="gene ID" value="ISCW001999"/>
</dbReference>
<accession>B7PAW4</accession>
<evidence type="ECO:0000313" key="2">
    <source>
        <dbReference type="EnsemblMetazoa" id="ISCW001999-PA"/>
    </source>
</evidence>
<dbReference type="EMBL" id="ABJB011057206">
    <property type="status" value="NOT_ANNOTATED_CDS"/>
    <property type="molecule type" value="Genomic_DNA"/>
</dbReference>
<dbReference type="InParanoid" id="B7PAW4"/>
<reference evidence="1 3" key="1">
    <citation type="submission" date="2008-03" db="EMBL/GenBank/DDBJ databases">
        <title>Annotation of Ixodes scapularis.</title>
        <authorList>
            <consortium name="Ixodes scapularis Genome Project Consortium"/>
            <person name="Caler E."/>
            <person name="Hannick L.I."/>
            <person name="Bidwell S."/>
            <person name="Joardar V."/>
            <person name="Thiagarajan M."/>
            <person name="Amedeo P."/>
            <person name="Galinsky K.J."/>
            <person name="Schobel S."/>
            <person name="Inman J."/>
            <person name="Hostetler J."/>
            <person name="Miller J."/>
            <person name="Hammond M."/>
            <person name="Megy K."/>
            <person name="Lawson D."/>
            <person name="Kodira C."/>
            <person name="Sutton G."/>
            <person name="Meyer J."/>
            <person name="Hill C.A."/>
            <person name="Birren B."/>
            <person name="Nene V."/>
            <person name="Collins F."/>
            <person name="Alarcon-Chaidez F."/>
            <person name="Wikel S."/>
            <person name="Strausberg R."/>
        </authorList>
    </citation>
    <scope>NUCLEOTIDE SEQUENCE [LARGE SCALE GENOMIC DNA]</scope>
    <source>
        <strain evidence="3">Wikel</strain>
        <strain evidence="1">Wikel colony</strain>
    </source>
</reference>
<evidence type="ECO:0000313" key="1">
    <source>
        <dbReference type="EMBL" id="EEC03736.1"/>
    </source>
</evidence>
<organism>
    <name type="scientific">Ixodes scapularis</name>
    <name type="common">Black-legged tick</name>
    <name type="synonym">Deer tick</name>
    <dbReference type="NCBI Taxonomy" id="6945"/>
    <lineage>
        <taxon>Eukaryota</taxon>
        <taxon>Metazoa</taxon>
        <taxon>Ecdysozoa</taxon>
        <taxon>Arthropoda</taxon>
        <taxon>Chelicerata</taxon>
        <taxon>Arachnida</taxon>
        <taxon>Acari</taxon>
        <taxon>Parasitiformes</taxon>
        <taxon>Ixodida</taxon>
        <taxon>Ixodoidea</taxon>
        <taxon>Ixodidae</taxon>
        <taxon>Ixodinae</taxon>
        <taxon>Ixodes</taxon>
    </lineage>
</organism>
<proteinExistence type="predicted"/>
<name>B7PAW4_IXOSC</name>
<dbReference type="PaxDb" id="6945-B7PAW4"/>
<reference evidence="2" key="2">
    <citation type="submission" date="2020-05" db="UniProtKB">
        <authorList>
            <consortium name="EnsemblMetazoa"/>
        </authorList>
    </citation>
    <scope>IDENTIFICATION</scope>
    <source>
        <strain evidence="2">wikel</strain>
    </source>
</reference>
<dbReference type="VEuPathDB" id="VectorBase:ISCW001999"/>
<dbReference type="AlphaFoldDB" id="B7PAW4"/>
<evidence type="ECO:0000313" key="3">
    <source>
        <dbReference type="Proteomes" id="UP000001555"/>
    </source>
</evidence>